<dbReference type="PANTHER" id="PTHR43591">
    <property type="entry name" value="METHYLTRANSFERASE"/>
    <property type="match status" value="1"/>
</dbReference>
<dbReference type="AlphaFoldDB" id="A0AAN6RPW5"/>
<keyword evidence="4" id="KW-1185">Reference proteome</keyword>
<keyword evidence="3" id="KW-0489">Methyltransferase</keyword>
<keyword evidence="3" id="KW-0808">Transferase</keyword>
<evidence type="ECO:0000313" key="4">
    <source>
        <dbReference type="Proteomes" id="UP001303889"/>
    </source>
</evidence>
<dbReference type="PANTHER" id="PTHR43591:SF10">
    <property type="entry name" value="ABC TRANSMEMBRANE TYPE-1 DOMAIN-CONTAINING PROTEIN-RELATED"/>
    <property type="match status" value="1"/>
</dbReference>
<evidence type="ECO:0000313" key="3">
    <source>
        <dbReference type="EMBL" id="KAK3898098.1"/>
    </source>
</evidence>
<name>A0AAN6RPW5_9PEZI</name>
<dbReference type="GO" id="GO:0008168">
    <property type="term" value="F:methyltransferase activity"/>
    <property type="evidence" value="ECO:0007669"/>
    <property type="project" value="UniProtKB-KW"/>
</dbReference>
<dbReference type="SUPFAM" id="SSF53335">
    <property type="entry name" value="S-adenosyl-L-methionine-dependent methyltransferases"/>
    <property type="match status" value="1"/>
</dbReference>
<evidence type="ECO:0000256" key="1">
    <source>
        <dbReference type="ARBA" id="ARBA00038158"/>
    </source>
</evidence>
<dbReference type="EMBL" id="MU856001">
    <property type="protein sequence ID" value="KAK3898098.1"/>
    <property type="molecule type" value="Genomic_DNA"/>
</dbReference>
<reference evidence="3" key="2">
    <citation type="submission" date="2023-05" db="EMBL/GenBank/DDBJ databases">
        <authorList>
            <consortium name="Lawrence Berkeley National Laboratory"/>
            <person name="Steindorff A."/>
            <person name="Hensen N."/>
            <person name="Bonometti L."/>
            <person name="Westerberg I."/>
            <person name="Brannstrom I.O."/>
            <person name="Guillou S."/>
            <person name="Cros-Aarteil S."/>
            <person name="Calhoun S."/>
            <person name="Haridas S."/>
            <person name="Kuo A."/>
            <person name="Mondo S."/>
            <person name="Pangilinan J."/>
            <person name="Riley R."/>
            <person name="Labutti K."/>
            <person name="Andreopoulos B."/>
            <person name="Lipzen A."/>
            <person name="Chen C."/>
            <person name="Yanf M."/>
            <person name="Daum C."/>
            <person name="Ng V."/>
            <person name="Clum A."/>
            <person name="Ohm R."/>
            <person name="Martin F."/>
            <person name="Silar P."/>
            <person name="Natvig D."/>
            <person name="Lalanne C."/>
            <person name="Gautier V."/>
            <person name="Ament-Velasquez S.L."/>
            <person name="Kruys A."/>
            <person name="Hutchinson M.I."/>
            <person name="Powell A.J."/>
            <person name="Barry K."/>
            <person name="Miller A.N."/>
            <person name="Grigoriev I.V."/>
            <person name="Debuchy R."/>
            <person name="Gladieux P."/>
            <person name="Thoren M.H."/>
            <person name="Johannesson H."/>
        </authorList>
    </citation>
    <scope>NUCLEOTIDE SEQUENCE</scope>
    <source>
        <strain evidence="3">CBS 103.79</strain>
    </source>
</reference>
<sequence>MADNEPDDRRRDKQPEEQQPPGEASVSEGAGILPPHHWTGYDARPYDDDDQDSALGDDDASSTASLTSSILKYRTIHGRTFHSERGNAQYWCSNDERQNEALDINHHALTLAIDGKLYLSPLERDKIKHVLDVGTGTGIWAIDFGEEFPSAEVIGTDISPIQPEWVPPNVKFEIEDCTQTWTFPLSHFDYIHIRWLIGSIDDWTRLFQQCFDALTPGSWLESYEMSPVWESDDGRVTEKTALGQWGKIFIEGGRRSGRTFTVVNDGLQRKAMEAAGFVDIEERNIKQPIGRWPRDQKLKEIGLFTQHTLEKDAEGYLLFMAATLGWTREQIMVYLAVFRQEVRSGLYQAYYKQKVVWGRKPE</sequence>
<gene>
    <name evidence="3" type="ORF">C8A05DRAFT_47491</name>
</gene>
<accession>A0AAN6RPW5</accession>
<evidence type="ECO:0000256" key="2">
    <source>
        <dbReference type="SAM" id="MobiDB-lite"/>
    </source>
</evidence>
<feature type="region of interest" description="Disordered" evidence="2">
    <location>
        <begin position="1"/>
        <end position="62"/>
    </location>
</feature>
<dbReference type="CDD" id="cd02440">
    <property type="entry name" value="AdoMet_MTases"/>
    <property type="match status" value="1"/>
</dbReference>
<dbReference type="InterPro" id="IPR029063">
    <property type="entry name" value="SAM-dependent_MTases_sf"/>
</dbReference>
<proteinExistence type="inferred from homology"/>
<comment type="caution">
    <text evidence="3">The sequence shown here is derived from an EMBL/GenBank/DDBJ whole genome shotgun (WGS) entry which is preliminary data.</text>
</comment>
<dbReference type="Proteomes" id="UP001303889">
    <property type="component" value="Unassembled WGS sequence"/>
</dbReference>
<feature type="compositionally biased region" description="Acidic residues" evidence="2">
    <location>
        <begin position="47"/>
        <end position="60"/>
    </location>
</feature>
<organism evidence="3 4">
    <name type="scientific">Staphylotrichum tortipilum</name>
    <dbReference type="NCBI Taxonomy" id="2831512"/>
    <lineage>
        <taxon>Eukaryota</taxon>
        <taxon>Fungi</taxon>
        <taxon>Dikarya</taxon>
        <taxon>Ascomycota</taxon>
        <taxon>Pezizomycotina</taxon>
        <taxon>Sordariomycetes</taxon>
        <taxon>Sordariomycetidae</taxon>
        <taxon>Sordariales</taxon>
        <taxon>Chaetomiaceae</taxon>
        <taxon>Staphylotrichum</taxon>
    </lineage>
</organism>
<feature type="compositionally biased region" description="Basic and acidic residues" evidence="2">
    <location>
        <begin position="7"/>
        <end position="16"/>
    </location>
</feature>
<dbReference type="Pfam" id="PF13489">
    <property type="entry name" value="Methyltransf_23"/>
    <property type="match status" value="1"/>
</dbReference>
<dbReference type="Gene3D" id="3.40.50.150">
    <property type="entry name" value="Vaccinia Virus protein VP39"/>
    <property type="match status" value="1"/>
</dbReference>
<reference evidence="3" key="1">
    <citation type="journal article" date="2023" name="Mol. Phylogenet. Evol.">
        <title>Genome-scale phylogeny and comparative genomics of the fungal order Sordariales.</title>
        <authorList>
            <person name="Hensen N."/>
            <person name="Bonometti L."/>
            <person name="Westerberg I."/>
            <person name="Brannstrom I.O."/>
            <person name="Guillou S."/>
            <person name="Cros-Aarteil S."/>
            <person name="Calhoun S."/>
            <person name="Haridas S."/>
            <person name="Kuo A."/>
            <person name="Mondo S."/>
            <person name="Pangilinan J."/>
            <person name="Riley R."/>
            <person name="LaButti K."/>
            <person name="Andreopoulos B."/>
            <person name="Lipzen A."/>
            <person name="Chen C."/>
            <person name="Yan M."/>
            <person name="Daum C."/>
            <person name="Ng V."/>
            <person name="Clum A."/>
            <person name="Steindorff A."/>
            <person name="Ohm R.A."/>
            <person name="Martin F."/>
            <person name="Silar P."/>
            <person name="Natvig D.O."/>
            <person name="Lalanne C."/>
            <person name="Gautier V."/>
            <person name="Ament-Velasquez S.L."/>
            <person name="Kruys A."/>
            <person name="Hutchinson M.I."/>
            <person name="Powell A.J."/>
            <person name="Barry K."/>
            <person name="Miller A.N."/>
            <person name="Grigoriev I.V."/>
            <person name="Debuchy R."/>
            <person name="Gladieux P."/>
            <person name="Hiltunen Thoren M."/>
            <person name="Johannesson H."/>
        </authorList>
    </citation>
    <scope>NUCLEOTIDE SEQUENCE</scope>
    <source>
        <strain evidence="3">CBS 103.79</strain>
    </source>
</reference>
<comment type="similarity">
    <text evidence="1">Belongs to the methyltransferase superfamily. LaeA methyltransferase family.</text>
</comment>
<protein>
    <submittedName>
        <fullName evidence="3">S-adenosyl-L-methionine-dependent methyltransferase</fullName>
    </submittedName>
</protein>
<dbReference type="GO" id="GO:0032259">
    <property type="term" value="P:methylation"/>
    <property type="evidence" value="ECO:0007669"/>
    <property type="project" value="UniProtKB-KW"/>
</dbReference>